<name>A0ABQ8VRC5_9AGAR</name>
<sequence>MSDCTTDMFLKRLLRSRRHEEQHISSSACKLPVELWIMIGSFVEENLWALASASHFLSEALYPLLYREVICKNPSILLRCGTAWLRKPNLTSRYTNTLIIGGNNQNQRLPSRWELILKWKKFLPIFASFSHLTHLGFIFQQLPHTFPVILTSLPLLTDLSLENCIFEGHVIFDGVKLNLRGLRLEQILWMEEPGEIAMLCSCPLLLVLHVDWHHQIMDSTRLANLQSFSSELNDLNISVSALFTWPRDRTLRLEKQHAFLNFVNAWRSLKRLTVDGRWPIFEREVFPQGGYAVPHQLESYTGPLHLFRSSGPPHLSLTNVTFLESHVTTSELVDFLPSLPVVTRVALIGICLEQDPLSDEDVLGIAFRQCHTAEEFLIDLAHTPEASKKIFDAVRRNIYHLQKIRYLIIPDVNVHDKEVEEVFDHLHYICPSLQGIRVHDEKWIYTVHCSSSFTNVNILFPATLAFSRHTNLFPPHDLVAAALCCFYRTTRTSSKNKTITIQNLTLDMLLRICVRFGDGRKTVLVMAQICREMNDRLSGYLYTNVCEKDIDVLSRTSTVGQQFGRVHCASFVQHISFSLSIDTVDGKMEKIRNALNNVALYRYPFNVFTFRFVHPTMTMADVFLHHIPAPFQKLRTVNVCGASGHGNQSVATALTLQMFSVHLTKFSLDLQTVTYAVDYCTLSTWLSSLAERSPKLETLSLRIDRPKKSLTLKGRQPSAIEWYDFLVAARSFRNVTVLHMRDPGGYLFRHIQTVIPAVPQLESISFSLCSHWKGWMMLFRGLLCLRTLALMTCGRVDDILLAFTSAILDRPSDSPIEEVRVYGVGVNYNANFLIVEWYKARDRCCELFRITFRNSYIVRNDIVISVQRYG</sequence>
<organism evidence="1 2">
    <name type="scientific">Lentinula lateritia</name>
    <dbReference type="NCBI Taxonomy" id="40482"/>
    <lineage>
        <taxon>Eukaryota</taxon>
        <taxon>Fungi</taxon>
        <taxon>Dikarya</taxon>
        <taxon>Basidiomycota</taxon>
        <taxon>Agaricomycotina</taxon>
        <taxon>Agaricomycetes</taxon>
        <taxon>Agaricomycetidae</taxon>
        <taxon>Agaricales</taxon>
        <taxon>Marasmiineae</taxon>
        <taxon>Omphalotaceae</taxon>
        <taxon>Lentinula</taxon>
    </lineage>
</organism>
<gene>
    <name evidence="1" type="ORF">C8R41DRAFT_864415</name>
</gene>
<dbReference type="InterPro" id="IPR032675">
    <property type="entry name" value="LRR_dom_sf"/>
</dbReference>
<reference evidence="1" key="1">
    <citation type="submission" date="2022-08" db="EMBL/GenBank/DDBJ databases">
        <title>A Global Phylogenomic Analysis of the Shiitake Genus Lentinula.</title>
        <authorList>
            <consortium name="DOE Joint Genome Institute"/>
            <person name="Sierra-Patev S."/>
            <person name="Min B."/>
            <person name="Naranjo-Ortiz M."/>
            <person name="Looney B."/>
            <person name="Konkel Z."/>
            <person name="Slot J.C."/>
            <person name="Sakamoto Y."/>
            <person name="Steenwyk J.L."/>
            <person name="Rokas A."/>
            <person name="Carro J."/>
            <person name="Camarero S."/>
            <person name="Ferreira P."/>
            <person name="Molpeceres G."/>
            <person name="Ruiz-Duenas F.J."/>
            <person name="Serrano A."/>
            <person name="Henrissat B."/>
            <person name="Drula E."/>
            <person name="Hughes K.W."/>
            <person name="Mata J.L."/>
            <person name="Ishikawa N.K."/>
            <person name="Vargas-Isla R."/>
            <person name="Ushijima S."/>
            <person name="Smith C.A."/>
            <person name="Ahrendt S."/>
            <person name="Andreopoulos W."/>
            <person name="He G."/>
            <person name="Labutti K."/>
            <person name="Lipzen A."/>
            <person name="Ng V."/>
            <person name="Riley R."/>
            <person name="Sandor L."/>
            <person name="Barry K."/>
            <person name="Martinez A.T."/>
            <person name="Xiao Y."/>
            <person name="Gibbons J.G."/>
            <person name="Terashima K."/>
            <person name="Grigoriev I.V."/>
            <person name="Hibbett D.S."/>
        </authorList>
    </citation>
    <scope>NUCLEOTIDE SEQUENCE</scope>
    <source>
        <strain evidence="1">RHP3577 ss4</strain>
    </source>
</reference>
<comment type="caution">
    <text evidence="1">The sequence shown here is derived from an EMBL/GenBank/DDBJ whole genome shotgun (WGS) entry which is preliminary data.</text>
</comment>
<evidence type="ECO:0000313" key="2">
    <source>
        <dbReference type="Proteomes" id="UP001150217"/>
    </source>
</evidence>
<evidence type="ECO:0008006" key="3">
    <source>
        <dbReference type="Google" id="ProtNLM"/>
    </source>
</evidence>
<dbReference type="SUPFAM" id="SSF52047">
    <property type="entry name" value="RNI-like"/>
    <property type="match status" value="1"/>
</dbReference>
<keyword evidence="2" id="KW-1185">Reference proteome</keyword>
<dbReference type="Gene3D" id="3.80.10.10">
    <property type="entry name" value="Ribonuclease Inhibitor"/>
    <property type="match status" value="1"/>
</dbReference>
<evidence type="ECO:0000313" key="1">
    <source>
        <dbReference type="EMBL" id="KAJ4498892.1"/>
    </source>
</evidence>
<protein>
    <recommendedName>
        <fullName evidence="3">F-box domain-containing protein</fullName>
    </recommendedName>
</protein>
<accession>A0ABQ8VRC5</accession>
<dbReference type="Proteomes" id="UP001150217">
    <property type="component" value="Unassembled WGS sequence"/>
</dbReference>
<proteinExistence type="predicted"/>
<dbReference type="EMBL" id="JANVFT010000013">
    <property type="protein sequence ID" value="KAJ4498892.1"/>
    <property type="molecule type" value="Genomic_DNA"/>
</dbReference>